<gene>
    <name evidence="7" type="ORF">J5V96_16415</name>
</gene>
<dbReference type="InterPro" id="IPR007318">
    <property type="entry name" value="Phopholipid_MeTrfase"/>
</dbReference>
<proteinExistence type="predicted"/>
<feature type="transmembrane region" description="Helical" evidence="6">
    <location>
        <begin position="221"/>
        <end position="246"/>
    </location>
</feature>
<reference evidence="7" key="1">
    <citation type="submission" date="2021-03" db="EMBL/GenBank/DDBJ databases">
        <title>Microbacterium sp. nov., a novel actinobacterium isolated from cow dung.</title>
        <authorList>
            <person name="Zhang L."/>
        </authorList>
    </citation>
    <scope>NUCLEOTIDE SEQUENCE</scope>
    <source>
        <strain evidence="7">NEAU-LLB</strain>
    </source>
</reference>
<evidence type="ECO:0000256" key="6">
    <source>
        <dbReference type="SAM" id="Phobius"/>
    </source>
</evidence>
<evidence type="ECO:0000256" key="4">
    <source>
        <dbReference type="ARBA" id="ARBA00023136"/>
    </source>
</evidence>
<accession>A0A939TVH0</accession>
<sequence>MQALAGAGWWAAVFTLPPVREATLGGLDPVLVAAFDVPLFVVGSALVAARVRVALWAVVPWTLLVAAVMTVYATLTERAGWGAVLMLASAAATAFAAALVTFGRLPGEKLLIGPFGFAIAKSTGRIPLLAQTAAQIVCFWGLFLVVLPAVIVWFEQRWRVHLALPPWFGAAGVILFVAMTVIGLWSAYTMSTIGRGTPLPSAMPRQLVIAGPYRVVRNPMAVVGIAQGVAVGMVLGSWLVIVYALCGSVIWNVLIQPHEEADLEARFGDDYRAYRDRVGVWLPRIPSVRRAEASPSATRGDPAHARARRRR</sequence>
<dbReference type="Pfam" id="PF04191">
    <property type="entry name" value="PEMT"/>
    <property type="match status" value="1"/>
</dbReference>
<dbReference type="AlphaFoldDB" id="A0A939TVH0"/>
<evidence type="ECO:0000313" key="8">
    <source>
        <dbReference type="Proteomes" id="UP000680132"/>
    </source>
</evidence>
<evidence type="ECO:0000256" key="2">
    <source>
        <dbReference type="ARBA" id="ARBA00022692"/>
    </source>
</evidence>
<feature type="region of interest" description="Disordered" evidence="5">
    <location>
        <begin position="291"/>
        <end position="311"/>
    </location>
</feature>
<name>A0A939TVH0_9MICO</name>
<comment type="subcellular location">
    <subcellularLocation>
        <location evidence="1">Endomembrane system</location>
        <topology evidence="1">Multi-pass membrane protein</topology>
    </subcellularLocation>
</comment>
<organism evidence="7 8">
    <name type="scientific">Microbacterium stercoris</name>
    <dbReference type="NCBI Taxonomy" id="2820289"/>
    <lineage>
        <taxon>Bacteria</taxon>
        <taxon>Bacillati</taxon>
        <taxon>Actinomycetota</taxon>
        <taxon>Actinomycetes</taxon>
        <taxon>Micrococcales</taxon>
        <taxon>Microbacteriaceae</taxon>
        <taxon>Microbacterium</taxon>
    </lineage>
</organism>
<dbReference type="Proteomes" id="UP000680132">
    <property type="component" value="Unassembled WGS sequence"/>
</dbReference>
<keyword evidence="2 6" id="KW-0812">Transmembrane</keyword>
<evidence type="ECO:0000256" key="1">
    <source>
        <dbReference type="ARBA" id="ARBA00004127"/>
    </source>
</evidence>
<keyword evidence="3 6" id="KW-1133">Transmembrane helix</keyword>
<evidence type="ECO:0000256" key="3">
    <source>
        <dbReference type="ARBA" id="ARBA00022989"/>
    </source>
</evidence>
<keyword evidence="4 6" id="KW-0472">Membrane</keyword>
<keyword evidence="8" id="KW-1185">Reference proteome</keyword>
<protein>
    <submittedName>
        <fullName evidence="7">Isoprenylcysteine carboxylmethyltransferase family protein</fullName>
    </submittedName>
</protein>
<dbReference type="EMBL" id="JAGFOA010000008">
    <property type="protein sequence ID" value="MBO3665084.1"/>
    <property type="molecule type" value="Genomic_DNA"/>
</dbReference>
<feature type="transmembrane region" description="Helical" evidence="6">
    <location>
        <begin position="55"/>
        <end position="75"/>
    </location>
</feature>
<dbReference type="GO" id="GO:0012505">
    <property type="term" value="C:endomembrane system"/>
    <property type="evidence" value="ECO:0007669"/>
    <property type="project" value="UniProtKB-SubCell"/>
</dbReference>
<dbReference type="Gene3D" id="1.20.120.1630">
    <property type="match status" value="1"/>
</dbReference>
<evidence type="ECO:0000313" key="7">
    <source>
        <dbReference type="EMBL" id="MBO3665084.1"/>
    </source>
</evidence>
<evidence type="ECO:0000256" key="5">
    <source>
        <dbReference type="SAM" id="MobiDB-lite"/>
    </source>
</evidence>
<feature type="transmembrane region" description="Helical" evidence="6">
    <location>
        <begin position="134"/>
        <end position="154"/>
    </location>
</feature>
<feature type="transmembrane region" description="Helical" evidence="6">
    <location>
        <begin position="81"/>
        <end position="103"/>
    </location>
</feature>
<comment type="caution">
    <text evidence="7">The sequence shown here is derived from an EMBL/GenBank/DDBJ whole genome shotgun (WGS) entry which is preliminary data.</text>
</comment>
<feature type="transmembrane region" description="Helical" evidence="6">
    <location>
        <begin position="166"/>
        <end position="188"/>
    </location>
</feature>